<proteinExistence type="inferred from homology"/>
<keyword evidence="3 7" id="KW-0812">Transmembrane</keyword>
<dbReference type="Pfam" id="PF03743">
    <property type="entry name" value="TrbI"/>
    <property type="match status" value="1"/>
</dbReference>
<dbReference type="InterPro" id="IPR005498">
    <property type="entry name" value="T4SS_VirB10/TraB/TrbI"/>
</dbReference>
<evidence type="ECO:0000256" key="3">
    <source>
        <dbReference type="ARBA" id="ARBA00022692"/>
    </source>
</evidence>
<evidence type="ECO:0000256" key="2">
    <source>
        <dbReference type="ARBA" id="ARBA00010265"/>
    </source>
</evidence>
<evidence type="ECO:0000256" key="5">
    <source>
        <dbReference type="ARBA" id="ARBA00023136"/>
    </source>
</evidence>
<comment type="similarity">
    <text evidence="2">Belongs to the TrbI/VirB10 family.</text>
</comment>
<evidence type="ECO:0000313" key="8">
    <source>
        <dbReference type="EMBL" id="RZV39301.1"/>
    </source>
</evidence>
<accession>A0A520XDP4</accession>
<keyword evidence="5 7" id="KW-0472">Membrane</keyword>
<reference evidence="8 9" key="1">
    <citation type="submission" date="2019-01" db="EMBL/GenBank/DDBJ databases">
        <title>Insights into ecological role of a new deltaproteobacterial order Candidatus Sinidesulfobacterales (Sva0485) by metagenomics and metatranscriptomics.</title>
        <authorList>
            <person name="Tan S."/>
            <person name="Liu J."/>
            <person name="Fang Y."/>
            <person name="Hedlund B."/>
            <person name="Lian Z.-H."/>
            <person name="Huang L.-Y."/>
            <person name="Li J.-T."/>
            <person name="Huang L.-N."/>
            <person name="Li W.-J."/>
            <person name="Jiang H.-C."/>
            <person name="Dong H.-L."/>
            <person name="Shu W.-S."/>
        </authorList>
    </citation>
    <scope>NUCLEOTIDE SEQUENCE [LARGE SCALE GENOMIC DNA]</scope>
    <source>
        <strain evidence="8">AP4</strain>
    </source>
</reference>
<evidence type="ECO:0000256" key="1">
    <source>
        <dbReference type="ARBA" id="ARBA00004167"/>
    </source>
</evidence>
<sequence length="443" mass="48548">MFKNLNDSNVIKEEELENGDSYNNNDNGSDSYNYVDFNESKRKSKSGSGSGNESEDKNETVDAIYDDGADDGKDIYNSNPAVPKKLSGKDFLRYFKLPLIILVILIAVLLFIKYIILSGKPEKVVKKVVKNNTVINDKKMFSPAVFNESGKNNSVEKNRLSSKSNEIGRKKFNVKFKKEADNLNRRIKFNSDGGNGNGYGGRYSNSRSGSAAQITKKTVVFIKASYGKYILDKERGLKIVKGPRKNAGFPQKTAYSEIAVPQGAVINAYTKYKIFSYNTSVPVIAVSVSGYYRGGKRVFEKGAEFFGTVSVKHSLNRLNINFNKIIERSGKSLTIDAIAMMPDGSGGVKGDVHNHYTGNILTSIAQGIVGAASIFVGGGSSVNSSNPYTFQDQVRQNIAQNELNDAENGLNGYAQSNQNISITLPAGTPIKIIFLRPLYMNGI</sequence>
<dbReference type="Gene3D" id="2.40.128.260">
    <property type="entry name" value="Type IV secretion system, VirB10/TraB/TrbI"/>
    <property type="match status" value="1"/>
</dbReference>
<gene>
    <name evidence="8" type="ORF">EVJ48_05075</name>
</gene>
<evidence type="ECO:0000256" key="7">
    <source>
        <dbReference type="SAM" id="Phobius"/>
    </source>
</evidence>
<organism evidence="8 9">
    <name type="scientific">Candidatus Acidulodesulfobacterium acidiphilum</name>
    <dbReference type="NCBI Taxonomy" id="2597224"/>
    <lineage>
        <taxon>Bacteria</taxon>
        <taxon>Deltaproteobacteria</taxon>
        <taxon>Candidatus Acidulodesulfobacterales</taxon>
        <taxon>Candidatus Acidulodesulfobacterium</taxon>
    </lineage>
</organism>
<dbReference type="GO" id="GO:0016020">
    <property type="term" value="C:membrane"/>
    <property type="evidence" value="ECO:0007669"/>
    <property type="project" value="UniProtKB-SubCell"/>
</dbReference>
<protein>
    <recommendedName>
        <fullName evidence="10">TrbI/VirB10 family protein</fullName>
    </recommendedName>
</protein>
<feature type="compositionally biased region" description="Low complexity" evidence="6">
    <location>
        <begin position="19"/>
        <end position="34"/>
    </location>
</feature>
<dbReference type="AlphaFoldDB" id="A0A520XDP4"/>
<feature type="transmembrane region" description="Helical" evidence="7">
    <location>
        <begin position="94"/>
        <end position="116"/>
    </location>
</feature>
<comment type="subcellular location">
    <subcellularLocation>
        <location evidence="1">Membrane</location>
        <topology evidence="1">Single-pass membrane protein</topology>
    </subcellularLocation>
</comment>
<dbReference type="Proteomes" id="UP000322454">
    <property type="component" value="Unassembled WGS sequence"/>
</dbReference>
<evidence type="ECO:0000313" key="9">
    <source>
        <dbReference type="Proteomes" id="UP000322454"/>
    </source>
</evidence>
<dbReference type="InterPro" id="IPR042217">
    <property type="entry name" value="T4SS_VirB10/TrbI"/>
</dbReference>
<feature type="region of interest" description="Disordered" evidence="6">
    <location>
        <begin position="1"/>
        <end position="59"/>
    </location>
</feature>
<evidence type="ECO:0000256" key="4">
    <source>
        <dbReference type="ARBA" id="ARBA00022989"/>
    </source>
</evidence>
<comment type="caution">
    <text evidence="8">The sequence shown here is derived from an EMBL/GenBank/DDBJ whole genome shotgun (WGS) entry which is preliminary data.</text>
</comment>
<dbReference type="EMBL" id="SHMQ01000011">
    <property type="protein sequence ID" value="RZV39301.1"/>
    <property type="molecule type" value="Genomic_DNA"/>
</dbReference>
<name>A0A520XDP4_9DELT</name>
<evidence type="ECO:0000256" key="6">
    <source>
        <dbReference type="SAM" id="MobiDB-lite"/>
    </source>
</evidence>
<evidence type="ECO:0008006" key="10">
    <source>
        <dbReference type="Google" id="ProtNLM"/>
    </source>
</evidence>
<keyword evidence="4 7" id="KW-1133">Transmembrane helix</keyword>